<evidence type="ECO:0000259" key="7">
    <source>
        <dbReference type="Pfam" id="PF00931"/>
    </source>
</evidence>
<keyword evidence="3" id="KW-0677">Repeat</keyword>
<keyword evidence="11" id="KW-1185">Reference proteome</keyword>
<dbReference type="InterPro" id="IPR042197">
    <property type="entry name" value="Apaf_helical"/>
</dbReference>
<feature type="domain" description="NB-ARC" evidence="7">
    <location>
        <begin position="171"/>
        <end position="330"/>
    </location>
</feature>
<dbReference type="InterPro" id="IPR027417">
    <property type="entry name" value="P-loop_NTPase"/>
</dbReference>
<dbReference type="Pfam" id="PF23247">
    <property type="entry name" value="LRR_RPS2"/>
    <property type="match status" value="1"/>
</dbReference>
<dbReference type="Gene3D" id="3.80.10.10">
    <property type="entry name" value="Ribonuclease Inhibitor"/>
    <property type="match status" value="2"/>
</dbReference>
<dbReference type="RefSeq" id="XP_056695294.1">
    <property type="nucleotide sequence ID" value="XM_056839316.1"/>
</dbReference>
<proteinExistence type="inferred from homology"/>
<reference evidence="12 13" key="2">
    <citation type="submission" date="2025-05" db="UniProtKB">
        <authorList>
            <consortium name="RefSeq"/>
        </authorList>
    </citation>
    <scope>IDENTIFICATION</scope>
    <source>
        <tissue evidence="12 13">Leaf</tissue>
    </source>
</reference>
<name>A0ABM3RI51_SPIOL</name>
<dbReference type="Pfam" id="PF13855">
    <property type="entry name" value="LRR_8"/>
    <property type="match status" value="1"/>
</dbReference>
<evidence type="ECO:0000256" key="4">
    <source>
        <dbReference type="ARBA" id="ARBA00022821"/>
    </source>
</evidence>
<evidence type="ECO:0000259" key="9">
    <source>
        <dbReference type="Pfam" id="PF23559"/>
    </source>
</evidence>
<comment type="similarity">
    <text evidence="1">Belongs to the disease resistance NB-LRR family.</text>
</comment>
<reference evidence="11" key="1">
    <citation type="journal article" date="2021" name="Nat. Commun.">
        <title>Genomic analyses provide insights into spinach domestication and the genetic basis of agronomic traits.</title>
        <authorList>
            <person name="Cai X."/>
            <person name="Sun X."/>
            <person name="Xu C."/>
            <person name="Sun H."/>
            <person name="Wang X."/>
            <person name="Ge C."/>
            <person name="Zhang Z."/>
            <person name="Wang Q."/>
            <person name="Fei Z."/>
            <person name="Jiao C."/>
            <person name="Wang Q."/>
        </authorList>
    </citation>
    <scope>NUCLEOTIDE SEQUENCE [LARGE SCALE GENOMIC DNA]</scope>
    <source>
        <strain evidence="11">cv. Varoflay</strain>
    </source>
</reference>
<keyword evidence="4" id="KW-0611">Plant defense</keyword>
<feature type="domain" description="Disease resistance R13L4/SHOC-2-like LRR" evidence="10">
    <location>
        <begin position="597"/>
        <end position="713"/>
    </location>
</feature>
<keyword evidence="5" id="KW-0067">ATP-binding</keyword>
<evidence type="ECO:0000259" key="10">
    <source>
        <dbReference type="Pfam" id="PF23598"/>
    </source>
</evidence>
<organism evidence="11 13">
    <name type="scientific">Spinacia oleracea</name>
    <name type="common">Spinach</name>
    <dbReference type="NCBI Taxonomy" id="3562"/>
    <lineage>
        <taxon>Eukaryota</taxon>
        <taxon>Viridiplantae</taxon>
        <taxon>Streptophyta</taxon>
        <taxon>Embryophyta</taxon>
        <taxon>Tracheophyta</taxon>
        <taxon>Spermatophyta</taxon>
        <taxon>Magnoliopsida</taxon>
        <taxon>eudicotyledons</taxon>
        <taxon>Gunneridae</taxon>
        <taxon>Pentapetalae</taxon>
        <taxon>Caryophyllales</taxon>
        <taxon>Chenopodiaceae</taxon>
        <taxon>Chenopodioideae</taxon>
        <taxon>Anserineae</taxon>
        <taxon>Spinacia</taxon>
    </lineage>
</organism>
<dbReference type="InterPro" id="IPR002182">
    <property type="entry name" value="NB-ARC"/>
</dbReference>
<dbReference type="Proteomes" id="UP000813463">
    <property type="component" value="Chromosome 3"/>
</dbReference>
<dbReference type="Gene3D" id="1.10.10.10">
    <property type="entry name" value="Winged helix-like DNA-binding domain superfamily/Winged helix DNA-binding domain"/>
    <property type="match status" value="1"/>
</dbReference>
<evidence type="ECO:0000259" key="8">
    <source>
        <dbReference type="Pfam" id="PF23247"/>
    </source>
</evidence>
<dbReference type="InterPro" id="IPR036388">
    <property type="entry name" value="WH-like_DNA-bd_sf"/>
</dbReference>
<evidence type="ECO:0000256" key="1">
    <source>
        <dbReference type="ARBA" id="ARBA00008894"/>
    </source>
</evidence>
<dbReference type="PANTHER" id="PTHR33463:SF209">
    <property type="entry name" value="DISEASE RESISTANCE PROTEIN RPS2-LIKE"/>
    <property type="match status" value="1"/>
</dbReference>
<evidence type="ECO:0000313" key="11">
    <source>
        <dbReference type="Proteomes" id="UP000813463"/>
    </source>
</evidence>
<evidence type="ECO:0000313" key="15">
    <source>
        <dbReference type="RefSeq" id="XP_056695295.1"/>
    </source>
</evidence>
<evidence type="ECO:0000313" key="13">
    <source>
        <dbReference type="RefSeq" id="XP_056695293.1"/>
    </source>
</evidence>
<dbReference type="PRINTS" id="PR00364">
    <property type="entry name" value="DISEASERSIST"/>
</dbReference>
<dbReference type="RefSeq" id="XP_056695292.1">
    <property type="nucleotide sequence ID" value="XM_056839314.1"/>
</dbReference>
<evidence type="ECO:0000313" key="12">
    <source>
        <dbReference type="RefSeq" id="XP_056695292.1"/>
    </source>
</evidence>
<dbReference type="RefSeq" id="XP_056695296.1">
    <property type="nucleotide sequence ID" value="XM_056839318.1"/>
</dbReference>
<keyword evidence="5" id="KW-0547">Nucleotide-binding</keyword>
<feature type="domain" description="Disease resistance protein At4g27190-like leucine-rich repeats" evidence="8">
    <location>
        <begin position="838"/>
        <end position="959"/>
    </location>
</feature>
<dbReference type="InterPro" id="IPR050905">
    <property type="entry name" value="Plant_NBS-LRR"/>
</dbReference>
<dbReference type="InterPro" id="IPR057135">
    <property type="entry name" value="At4g27190-like_LRR"/>
</dbReference>
<gene>
    <name evidence="12 13 14 15 16" type="primary">LOC110785425</name>
</gene>
<keyword evidence="2" id="KW-0433">Leucine-rich repeat</keyword>
<dbReference type="Pfam" id="PF00931">
    <property type="entry name" value="NB-ARC"/>
    <property type="match status" value="1"/>
</dbReference>
<dbReference type="Gene3D" id="1.10.8.430">
    <property type="entry name" value="Helical domain of apoptotic protease-activating factors"/>
    <property type="match status" value="1"/>
</dbReference>
<dbReference type="Pfam" id="PF23559">
    <property type="entry name" value="WHD_DRP"/>
    <property type="match status" value="1"/>
</dbReference>
<dbReference type="SUPFAM" id="SSF52058">
    <property type="entry name" value="L domain-like"/>
    <property type="match status" value="1"/>
</dbReference>
<evidence type="ECO:0000256" key="6">
    <source>
        <dbReference type="SAM" id="Coils"/>
    </source>
</evidence>
<dbReference type="InterPro" id="IPR032675">
    <property type="entry name" value="LRR_dom_sf"/>
</dbReference>
<accession>A0ABM3RI51</accession>
<evidence type="ECO:0000256" key="5">
    <source>
        <dbReference type="ARBA" id="ARBA00022840"/>
    </source>
</evidence>
<feature type="domain" description="Disease resistance protein winged helix" evidence="9">
    <location>
        <begin position="419"/>
        <end position="477"/>
    </location>
</feature>
<evidence type="ECO:0000313" key="14">
    <source>
        <dbReference type="RefSeq" id="XP_056695294.1"/>
    </source>
</evidence>
<dbReference type="SUPFAM" id="SSF52540">
    <property type="entry name" value="P-loop containing nucleoside triphosphate hydrolases"/>
    <property type="match status" value="1"/>
</dbReference>
<evidence type="ECO:0000313" key="16">
    <source>
        <dbReference type="RefSeq" id="XP_056695296.1"/>
    </source>
</evidence>
<keyword evidence="6" id="KW-0175">Coiled coil</keyword>
<dbReference type="RefSeq" id="XP_056695293.1">
    <property type="nucleotide sequence ID" value="XM_056839315.1"/>
</dbReference>
<protein>
    <submittedName>
        <fullName evidence="12 13">Disease resistance protein At4g27190</fullName>
    </submittedName>
</protein>
<dbReference type="InterPro" id="IPR055414">
    <property type="entry name" value="LRR_R13L4/SHOC2-like"/>
</dbReference>
<dbReference type="InterPro" id="IPR058922">
    <property type="entry name" value="WHD_DRP"/>
</dbReference>
<dbReference type="GeneID" id="110785425"/>
<evidence type="ECO:0000256" key="2">
    <source>
        <dbReference type="ARBA" id="ARBA00022614"/>
    </source>
</evidence>
<evidence type="ECO:0000256" key="3">
    <source>
        <dbReference type="ARBA" id="ARBA00022737"/>
    </source>
</evidence>
<dbReference type="InterPro" id="IPR001611">
    <property type="entry name" value="Leu-rich_rpt"/>
</dbReference>
<dbReference type="Pfam" id="PF23598">
    <property type="entry name" value="LRR_14"/>
    <property type="match status" value="1"/>
</dbReference>
<dbReference type="PANTHER" id="PTHR33463">
    <property type="entry name" value="NB-ARC DOMAIN-CONTAINING PROTEIN-RELATED"/>
    <property type="match status" value="1"/>
</dbReference>
<dbReference type="RefSeq" id="XP_056695295.1">
    <property type="nucleotide sequence ID" value="XM_056839317.1"/>
</dbReference>
<feature type="coiled-coil region" evidence="6">
    <location>
        <begin position="48"/>
        <end position="109"/>
    </location>
</feature>
<dbReference type="Gene3D" id="3.40.50.300">
    <property type="entry name" value="P-loop containing nucleotide triphosphate hydrolases"/>
    <property type="match status" value="1"/>
</dbReference>
<sequence>MSAGIAILTGGAGQAAGSLVGPATDAGKGIYKSLKRKYNYIRNLGRNFEKLKKEVRYLSSRVQDVNDKIARNQVMMEKTHECATWLDDVKQLTENMKDLTARYQKANMTGSCGPCQLRTRLNLSREIVKVTPSVVELKDRMNLERILLRERPPERVEKKFPKKIDVPTLGQNVEKLLELLKNDSIKKIGVWGMPGVGKTTILETLHDEVEKHQIFDIVIWVTVLKEVNPDQIQCEILKQLGVKIQGSDAENQPATLISRSLEKKKYLLLLDEVSSEINLRDIGIHDSHVLGKVVIATRERTICDSMDMDEEIKVDRLSRDDARKLFRDAIGEAVEHPGIRPIAEKVLRQCGELPQVIKAVGIHLKGKLNEDLWRNTLSRLQSPSMYQLKHMEEVFTAFQLIYQELHSSLKDCLLYGASFPEDYEIYRDYLVECWKAEQLIGVGQTLRKACEEGNSNLENLTDRCLFDRCKSTKYVKMPIIFRNAAIRMAYQQNFGLLVIDGEQLYDTYPLVEEWSNAKVVSLMNSDLVELPENLKCSRISSLFLQKNKNLSDIPTSFFKSMPTLKILDLYGTGIKFLPSSVSELTNLSGLYLNDCQQLVHLPAEIGKLHNLEVLDIRRTGIRDFPMVIKELTCLRCLRVSFTSDSSIQNHVECNGDISPSRIFEQLLKLEELTIDADPKDSKWNKIAPEIAQQLANLRKLSSLSFYFPTTESLETFTQTSMSWKNGTPHIGRNFRSFNIYVGSYGTHHNSSQFDISKCSGRRYLQFCDGKDTPSVIKEVLGITCAFKLIGHQNIINFSDFGIDKMEGLEVCEVKECNIMTTFVGSIMDGTHAFPWLRELHLVKLQQLDHICQGPISSGSFARLITLTVYDCPNLLKVVSSHMVKQLTELQHLRVEKCSQVMEVVEFDTQSTVTATFPKLKVLELINLEELVNIHVGDSIEWNALQQVDIVECEKLTSLSINKMNATKLQRIKCSATWWRALMLNDEIREHLETFLLLH</sequence>